<comment type="caution">
    <text evidence="1">The sequence shown here is derived from an EMBL/GenBank/DDBJ whole genome shotgun (WGS) entry which is preliminary data.</text>
</comment>
<gene>
    <name evidence="1" type="ORF">EHV23_12410</name>
</gene>
<dbReference type="AlphaFoldDB" id="A0A3R8MQJ1"/>
<keyword evidence="2" id="KW-1185">Reference proteome</keyword>
<dbReference type="RefSeq" id="WP_125096349.1">
    <property type="nucleotide sequence ID" value="NZ_RRUE01000002.1"/>
</dbReference>
<evidence type="ECO:0000313" key="1">
    <source>
        <dbReference type="EMBL" id="RRN44154.1"/>
    </source>
</evidence>
<name>A0A3R8MQJ1_9BURK</name>
<organism evidence="1 2">
    <name type="scientific">Lautropia dentalis</name>
    <dbReference type="NCBI Taxonomy" id="2490857"/>
    <lineage>
        <taxon>Bacteria</taxon>
        <taxon>Pseudomonadati</taxon>
        <taxon>Pseudomonadota</taxon>
        <taxon>Betaproteobacteria</taxon>
        <taxon>Burkholderiales</taxon>
        <taxon>Burkholderiaceae</taxon>
        <taxon>Lautropia</taxon>
    </lineage>
</organism>
<accession>A0A3R8MQJ1</accession>
<reference evidence="1 2" key="1">
    <citation type="submission" date="2018-11" db="EMBL/GenBank/DDBJ databases">
        <title>Genome sequencing of Lautropia sp. KCOM 2505 (= ChDC F240).</title>
        <authorList>
            <person name="Kook J.-K."/>
            <person name="Park S.-N."/>
            <person name="Lim Y.K."/>
        </authorList>
    </citation>
    <scope>NUCLEOTIDE SEQUENCE [LARGE SCALE GENOMIC DNA]</scope>
    <source>
        <strain evidence="1 2">KCOM 2505</strain>
    </source>
</reference>
<dbReference type="EMBL" id="RRUE01000002">
    <property type="protein sequence ID" value="RRN44154.1"/>
    <property type="molecule type" value="Genomic_DNA"/>
</dbReference>
<sequence>MSCEERLNLLSERALLQEMLAGLSADAWMSRLGFESRIRDIDEQLASMPENQPEPVRAILAFGGQPVVDESGMAADSGLKAMGCFVELVAAVGWSLASRAQGHPVWDPSQLLITGVVTEPFGFVMQERIPGSLPPEGESLVAMAMAHTQRLLEAVAGDSDTSAGVVSGFSPYVVEKLREFLSVLVGSGAVATLEYEGKHTGFESVVQVSRSLKRLTDLQMPREGSAVPLEARLSA</sequence>
<dbReference type="Proteomes" id="UP000270261">
    <property type="component" value="Unassembled WGS sequence"/>
</dbReference>
<protein>
    <submittedName>
        <fullName evidence="1">Uncharacterized protein</fullName>
    </submittedName>
</protein>
<proteinExistence type="predicted"/>
<evidence type="ECO:0000313" key="2">
    <source>
        <dbReference type="Proteomes" id="UP000270261"/>
    </source>
</evidence>